<dbReference type="CDD" id="cd23992">
    <property type="entry name" value="PBP_GOBP"/>
    <property type="match status" value="1"/>
</dbReference>
<dbReference type="AlphaFoldDB" id="A0A7H1CRJ0"/>
<accession>A0A7H1CRJ0</accession>
<dbReference type="InterPro" id="IPR006170">
    <property type="entry name" value="PBP/GOBP"/>
</dbReference>
<dbReference type="Gene3D" id="1.10.238.20">
    <property type="entry name" value="Pheromone/general odorant binding protein domain"/>
    <property type="match status" value="1"/>
</dbReference>
<keyword evidence="1" id="KW-0732">Signal</keyword>
<dbReference type="SUPFAM" id="SSF47565">
    <property type="entry name" value="Insect pheromone/odorant-binding proteins"/>
    <property type="match status" value="1"/>
</dbReference>
<feature type="signal peptide" evidence="1">
    <location>
        <begin position="1"/>
        <end position="21"/>
    </location>
</feature>
<feature type="chain" id="PRO_5028895143" evidence="1">
    <location>
        <begin position="22"/>
        <end position="158"/>
    </location>
</feature>
<evidence type="ECO:0000313" key="2">
    <source>
        <dbReference type="EMBL" id="QNS26348.1"/>
    </source>
</evidence>
<dbReference type="KEGG" id="prap:110998402"/>
<sequence>MKVLFVVTLVIITFAFTKCSSKVQQVKEMEPRPNLESRESDFDLIEVLTECNESFRIEMSYIEALNTSGSFPDETEKTPKCYIRCVLEKTGVTLEGEEFDPERSAIVLAQVRKTTPVEVIKDIANDCAKRSETCKCERSYQYLKCLMETEIQKYETNS</sequence>
<organism evidence="2">
    <name type="scientific">Pieris rapae</name>
    <name type="common">Small white butterfly</name>
    <name type="synonym">Artogeia rapae</name>
    <dbReference type="NCBI Taxonomy" id="64459"/>
    <lineage>
        <taxon>Eukaryota</taxon>
        <taxon>Metazoa</taxon>
        <taxon>Ecdysozoa</taxon>
        <taxon>Arthropoda</taxon>
        <taxon>Hexapoda</taxon>
        <taxon>Insecta</taxon>
        <taxon>Pterygota</taxon>
        <taxon>Neoptera</taxon>
        <taxon>Endopterygota</taxon>
        <taxon>Lepidoptera</taxon>
        <taxon>Glossata</taxon>
        <taxon>Ditrysia</taxon>
        <taxon>Papilionoidea</taxon>
        <taxon>Pieridae</taxon>
        <taxon>Pierinae</taxon>
        <taxon>Pieris</taxon>
    </lineage>
</organism>
<dbReference type="GeneID" id="110998402"/>
<dbReference type="InterPro" id="IPR036728">
    <property type="entry name" value="PBP_GOBP_sf"/>
</dbReference>
<name>A0A7H1CRJ0_PIERA</name>
<dbReference type="GO" id="GO:0005549">
    <property type="term" value="F:odorant binding"/>
    <property type="evidence" value="ECO:0007669"/>
    <property type="project" value="InterPro"/>
</dbReference>
<dbReference type="OrthoDB" id="8184571at2759"/>
<evidence type="ECO:0000256" key="1">
    <source>
        <dbReference type="SAM" id="SignalP"/>
    </source>
</evidence>
<dbReference type="SMART" id="SM00708">
    <property type="entry name" value="PhBP"/>
    <property type="match status" value="1"/>
</dbReference>
<dbReference type="Pfam" id="PF01395">
    <property type="entry name" value="PBP_GOBP"/>
    <property type="match status" value="1"/>
</dbReference>
<dbReference type="RefSeq" id="XP_022122749.2">
    <property type="nucleotide sequence ID" value="XM_022267057.2"/>
</dbReference>
<proteinExistence type="evidence at transcript level"/>
<dbReference type="CTD" id="40874"/>
<dbReference type="EMBL" id="MT468355">
    <property type="protein sequence ID" value="QNS26348.1"/>
    <property type="molecule type" value="mRNA"/>
</dbReference>
<reference evidence="2" key="1">
    <citation type="journal article" date="2020" name="J. Insect Sci.">
        <title>Identification and Expression Profiles of 14 Odorant-Binding Protein Genes From Pieris rapae (Lepidoptera: Pieridae).</title>
        <authorList>
            <person name="Li M.Y."/>
            <person name="Jiang X.Y."/>
            <person name="Qi Y.Z."/>
            <person name="Huang Y.J."/>
            <person name="Li S.G."/>
            <person name="Liu S."/>
        </authorList>
    </citation>
    <scope>NUCLEOTIDE SEQUENCE</scope>
    <source>
        <strain evidence="2">HF</strain>
    </source>
</reference>
<protein>
    <submittedName>
        <fullName evidence="2">Odorant binding protein 8</fullName>
    </submittedName>
</protein>